<keyword evidence="2" id="KW-0813">Transport</keyword>
<evidence type="ECO:0000256" key="1">
    <source>
        <dbReference type="ARBA" id="ARBA00004651"/>
    </source>
</evidence>
<dbReference type="GO" id="GO:0015297">
    <property type="term" value="F:antiporter activity"/>
    <property type="evidence" value="ECO:0007669"/>
    <property type="project" value="UniProtKB-KW"/>
</dbReference>
<gene>
    <name evidence="11" type="ORF">BAU08_19570</name>
</gene>
<accession>A0A193G1C7</accession>
<protein>
    <submittedName>
        <fullName evidence="11">Sodium:proton antiporter</fullName>
    </submittedName>
</protein>
<feature type="domain" description="Cation/H+ exchanger transmembrane" evidence="10">
    <location>
        <begin position="15"/>
        <end position="425"/>
    </location>
</feature>
<evidence type="ECO:0000259" key="10">
    <source>
        <dbReference type="Pfam" id="PF00999"/>
    </source>
</evidence>
<dbReference type="GO" id="GO:1902600">
    <property type="term" value="P:proton transmembrane transport"/>
    <property type="evidence" value="ECO:0007669"/>
    <property type="project" value="InterPro"/>
</dbReference>
<feature type="transmembrane region" description="Helical" evidence="9">
    <location>
        <begin position="401"/>
        <end position="420"/>
    </location>
</feature>
<dbReference type="Gene3D" id="1.20.1530.20">
    <property type="match status" value="1"/>
</dbReference>
<dbReference type="InterPro" id="IPR006153">
    <property type="entry name" value="Cation/H_exchanger_TM"/>
</dbReference>
<keyword evidence="3" id="KW-0050">Antiport</keyword>
<evidence type="ECO:0000256" key="5">
    <source>
        <dbReference type="ARBA" id="ARBA00022692"/>
    </source>
</evidence>
<evidence type="ECO:0000256" key="3">
    <source>
        <dbReference type="ARBA" id="ARBA00022449"/>
    </source>
</evidence>
<feature type="transmembrane region" description="Helical" evidence="9">
    <location>
        <begin position="239"/>
        <end position="263"/>
    </location>
</feature>
<sequence>MADPYWFVLLGALLITMVLVGTILARFLLSSAMVYLCLGYALGPGWFGLIAPDLFRHADVLERVAEAALLISLFTVGLRMGVPIFDRRWVLPLRLAFVSMAFTVGLIALVGVWGLGMSLGEAVLLGGILAPTDPVLASGVKTDRGPEPDHLRFSLAGEGGLNDGTAFPFVMLGLGLLGQHELGGGAWRWALIDLLWGTVGGLAIGAILGAMIGRLVVYLRTRHRQAVGLDEFLSLGLVALAYGAAQICVASGFLAVFAAGLALQRVEERPSAGSVPLGISRSTGEHADKVLAAHSHYASAAMTRAVHAFNAQLERLAELTLVLLVGAMLAFVSPEAMPWWFTPLFFVLLRPVAVIAGTAGSSHDGYQLAMMSWFGIRGIGSVFYLLFAIRHGISTALAQQLATITLVTVAASIMLHGASVRPLMRR</sequence>
<evidence type="ECO:0000256" key="2">
    <source>
        <dbReference type="ARBA" id="ARBA00022448"/>
    </source>
</evidence>
<evidence type="ECO:0000313" key="11">
    <source>
        <dbReference type="EMBL" id="ANN73251.1"/>
    </source>
</evidence>
<organism evidence="11 12">
    <name type="scientific">Bordetella bronchialis</name>
    <dbReference type="NCBI Taxonomy" id="463025"/>
    <lineage>
        <taxon>Bacteria</taxon>
        <taxon>Pseudomonadati</taxon>
        <taxon>Pseudomonadota</taxon>
        <taxon>Betaproteobacteria</taxon>
        <taxon>Burkholderiales</taxon>
        <taxon>Alcaligenaceae</taxon>
        <taxon>Bordetella</taxon>
    </lineage>
</organism>
<feature type="transmembrane region" description="Helical" evidence="9">
    <location>
        <begin position="371"/>
        <end position="389"/>
    </location>
</feature>
<dbReference type="STRING" id="463025.BAU08_19570"/>
<evidence type="ECO:0000313" key="12">
    <source>
        <dbReference type="Proteomes" id="UP000092213"/>
    </source>
</evidence>
<feature type="transmembrane region" description="Helical" evidence="9">
    <location>
        <begin position="339"/>
        <end position="359"/>
    </location>
</feature>
<dbReference type="PANTHER" id="PTHR32507">
    <property type="entry name" value="NA(+)/H(+) ANTIPORTER 1"/>
    <property type="match status" value="1"/>
</dbReference>
<dbReference type="RefSeq" id="WP_066671175.1">
    <property type="nucleotide sequence ID" value="NZ_CP016171.1"/>
</dbReference>
<dbReference type="PANTHER" id="PTHR32507:SF8">
    <property type="entry name" value="CNH1P"/>
    <property type="match status" value="1"/>
</dbReference>
<keyword evidence="5 9" id="KW-0812">Transmembrane</keyword>
<feature type="transmembrane region" description="Helical" evidence="9">
    <location>
        <begin position="6"/>
        <end position="25"/>
    </location>
</feature>
<feature type="transmembrane region" description="Helical" evidence="9">
    <location>
        <begin position="32"/>
        <end position="52"/>
    </location>
</feature>
<dbReference type="InterPro" id="IPR038770">
    <property type="entry name" value="Na+/solute_symporter_sf"/>
</dbReference>
<name>A0A193G1C7_9BORD</name>
<evidence type="ECO:0000256" key="7">
    <source>
        <dbReference type="ARBA" id="ARBA00023065"/>
    </source>
</evidence>
<proteinExistence type="predicted"/>
<keyword evidence="8 9" id="KW-0472">Membrane</keyword>
<reference evidence="11 12" key="1">
    <citation type="submission" date="2016-06" db="EMBL/GenBank/DDBJ databases">
        <title>Complete genome sequences of Bordetella bronchialis and Bordetella flabilis.</title>
        <authorList>
            <person name="LiPuma J.J."/>
            <person name="Spilker T."/>
        </authorList>
    </citation>
    <scope>NUCLEOTIDE SEQUENCE [LARGE SCALE GENOMIC DNA]</scope>
    <source>
        <strain evidence="11 12">AU17976</strain>
    </source>
</reference>
<dbReference type="EMBL" id="CP016171">
    <property type="protein sequence ID" value="ANN73251.1"/>
    <property type="molecule type" value="Genomic_DNA"/>
</dbReference>
<feature type="transmembrane region" description="Helical" evidence="9">
    <location>
        <begin position="64"/>
        <end position="82"/>
    </location>
</feature>
<feature type="transmembrane region" description="Helical" evidence="9">
    <location>
        <begin position="94"/>
        <end position="115"/>
    </location>
</feature>
<dbReference type="GO" id="GO:0005886">
    <property type="term" value="C:plasma membrane"/>
    <property type="evidence" value="ECO:0007669"/>
    <property type="project" value="UniProtKB-SubCell"/>
</dbReference>
<dbReference type="AlphaFoldDB" id="A0A193G1C7"/>
<evidence type="ECO:0000256" key="8">
    <source>
        <dbReference type="ARBA" id="ARBA00023136"/>
    </source>
</evidence>
<evidence type="ECO:0000256" key="6">
    <source>
        <dbReference type="ARBA" id="ARBA00022989"/>
    </source>
</evidence>
<dbReference type="Proteomes" id="UP000092213">
    <property type="component" value="Chromosome"/>
</dbReference>
<keyword evidence="7" id="KW-0406">Ion transport</keyword>
<evidence type="ECO:0000256" key="4">
    <source>
        <dbReference type="ARBA" id="ARBA00022475"/>
    </source>
</evidence>
<keyword evidence="4" id="KW-1003">Cell membrane</keyword>
<dbReference type="Pfam" id="PF00999">
    <property type="entry name" value="Na_H_Exchanger"/>
    <property type="match status" value="1"/>
</dbReference>
<comment type="subcellular location">
    <subcellularLocation>
        <location evidence="1">Cell membrane</location>
        <topology evidence="1">Multi-pass membrane protein</topology>
    </subcellularLocation>
</comment>
<keyword evidence="6 9" id="KW-1133">Transmembrane helix</keyword>
<feature type="transmembrane region" description="Helical" evidence="9">
    <location>
        <begin position="194"/>
        <end position="219"/>
    </location>
</feature>
<evidence type="ECO:0000256" key="9">
    <source>
        <dbReference type="SAM" id="Phobius"/>
    </source>
</evidence>